<gene>
    <name evidence="1" type="ORF">HDG40_007319</name>
</gene>
<protein>
    <recommendedName>
        <fullName evidence="3">Phage tail assembly protein</fullName>
    </recommendedName>
</protein>
<dbReference type="AlphaFoldDB" id="A0A7W8QF79"/>
<organism evidence="1 2">
    <name type="scientific">Paraburkholderia atlantica</name>
    <dbReference type="NCBI Taxonomy" id="2654982"/>
    <lineage>
        <taxon>Bacteria</taxon>
        <taxon>Pseudomonadati</taxon>
        <taxon>Pseudomonadota</taxon>
        <taxon>Betaproteobacteria</taxon>
        <taxon>Burkholderiales</taxon>
        <taxon>Burkholderiaceae</taxon>
        <taxon>Paraburkholderia</taxon>
    </lineage>
</organism>
<evidence type="ECO:0000313" key="2">
    <source>
        <dbReference type="Proteomes" id="UP000592780"/>
    </source>
</evidence>
<comment type="caution">
    <text evidence="1">The sequence shown here is derived from an EMBL/GenBank/DDBJ whole genome shotgun (WGS) entry which is preliminary data.</text>
</comment>
<name>A0A7W8QF79_PARAM</name>
<keyword evidence="2" id="KW-1185">Reference proteome</keyword>
<accession>A0A7W8QF79</accession>
<dbReference type="EMBL" id="JACHDD010000019">
    <property type="protein sequence ID" value="MBB5429124.1"/>
    <property type="molecule type" value="Genomic_DNA"/>
</dbReference>
<dbReference type="RefSeq" id="WP_018435143.1">
    <property type="nucleotide sequence ID" value="NZ_JACHDD010000019.1"/>
</dbReference>
<reference evidence="1 2" key="1">
    <citation type="submission" date="2020-08" db="EMBL/GenBank/DDBJ databases">
        <title>Genomic Encyclopedia of Type Strains, Phase IV (KMG-V): Genome sequencing to study the core and pangenomes of soil and plant-associated prokaryotes.</title>
        <authorList>
            <person name="Whitman W."/>
        </authorList>
    </citation>
    <scope>NUCLEOTIDE SEQUENCE [LARGE SCALE GENOMIC DNA]</scope>
    <source>
        <strain evidence="1 2">JPY158</strain>
    </source>
</reference>
<sequence length="130" mass="14160">MFQTEFEFTLPCGYLDAEGTLHREGVMRRATAADEILPLKDPRVQSNEAYLVIILLSRVITQLGSVPAINPKVIEGLFATDLTFLQDLYNRVNQLTDDGAVCVHCGRSGEANATHGGARPGEWSATPSVN</sequence>
<proteinExistence type="predicted"/>
<dbReference type="Proteomes" id="UP000592780">
    <property type="component" value="Unassembled WGS sequence"/>
</dbReference>
<evidence type="ECO:0008006" key="3">
    <source>
        <dbReference type="Google" id="ProtNLM"/>
    </source>
</evidence>
<evidence type="ECO:0000313" key="1">
    <source>
        <dbReference type="EMBL" id="MBB5429124.1"/>
    </source>
</evidence>